<protein>
    <recommendedName>
        <fullName evidence="4">Effector protein</fullName>
    </recommendedName>
</protein>
<keyword evidence="3" id="KW-1185">Reference proteome</keyword>
<feature type="region of interest" description="Disordered" evidence="1">
    <location>
        <begin position="327"/>
        <end position="598"/>
    </location>
</feature>
<organism evidence="2 3">
    <name type="scientific">Rhizobium puerariae</name>
    <dbReference type="NCBI Taxonomy" id="1585791"/>
    <lineage>
        <taxon>Bacteria</taxon>
        <taxon>Pseudomonadati</taxon>
        <taxon>Pseudomonadota</taxon>
        <taxon>Alphaproteobacteria</taxon>
        <taxon>Hyphomicrobiales</taxon>
        <taxon>Rhizobiaceae</taxon>
        <taxon>Rhizobium/Agrobacterium group</taxon>
        <taxon>Rhizobium</taxon>
    </lineage>
</organism>
<feature type="compositionally biased region" description="Low complexity" evidence="1">
    <location>
        <begin position="565"/>
        <end position="579"/>
    </location>
</feature>
<name>A0ABV6APU4_9HYPH</name>
<feature type="compositionally biased region" description="Low complexity" evidence="1">
    <location>
        <begin position="405"/>
        <end position="443"/>
    </location>
</feature>
<evidence type="ECO:0000256" key="1">
    <source>
        <dbReference type="SAM" id="MobiDB-lite"/>
    </source>
</evidence>
<dbReference type="Proteomes" id="UP001589692">
    <property type="component" value="Unassembled WGS sequence"/>
</dbReference>
<comment type="caution">
    <text evidence="2">The sequence shown here is derived from an EMBL/GenBank/DDBJ whole genome shotgun (WGS) entry which is preliminary data.</text>
</comment>
<feature type="compositionally biased region" description="Basic and acidic residues" evidence="1">
    <location>
        <begin position="360"/>
        <end position="369"/>
    </location>
</feature>
<proteinExistence type="predicted"/>
<feature type="compositionally biased region" description="Basic and acidic residues" evidence="1">
    <location>
        <begin position="497"/>
        <end position="511"/>
    </location>
</feature>
<evidence type="ECO:0000313" key="3">
    <source>
        <dbReference type="Proteomes" id="UP001589692"/>
    </source>
</evidence>
<feature type="compositionally biased region" description="Basic and acidic residues" evidence="1">
    <location>
        <begin position="580"/>
        <end position="598"/>
    </location>
</feature>
<feature type="region of interest" description="Disordered" evidence="1">
    <location>
        <begin position="1"/>
        <end position="20"/>
    </location>
</feature>
<gene>
    <name evidence="2" type="ORF">ACFFP0_23765</name>
</gene>
<dbReference type="RefSeq" id="WP_377264697.1">
    <property type="nucleotide sequence ID" value="NZ_JBHMAA010000029.1"/>
</dbReference>
<evidence type="ECO:0008006" key="4">
    <source>
        <dbReference type="Google" id="ProtNLM"/>
    </source>
</evidence>
<sequence>MVSIDKKEFTSRDDARAQKREEALKRKEALTEYAAEDQIARYQTVEKKERYTDDLELLKELKPGFRGEIDYKLIGNKTLSVTGEGEITRERGYRTKIRKVTRLDEETGEAYVARREKENGRKRETADYDRNGMLTSKFEERKNGRYREKWERDEAGNLMRTAYYSNRLRDGHLRAVKEEMTGPAKREDGKTYRLLTRTKGSKKKVFERDEAGKLKLVERTTRTSSMRVRKAPDGKSTKIEIEKANGLFSKSYKTRLDENGKEIGRDVTAHRRLLNKRSATYDKESGEMATAKHTVGKLYKSEATFAGEDFKIVSRKILGLKLRTRREGLSDAEREAQASRVKEARQHRQAWTKDAPQEQPKIEATEKDVPASTSVTDAARDPPPAPVREPEPRPARPESLSDIETASTVSSDSRSSSLSSGNGTTTTTPDTSRAPSRSASFSSTKAPPDAQALLGTSSLPVSGKTAGDGGRTAPLLSQKDQAEMSAILTAPPAVSRVEARNDGGRTPETRETQPPPPRKPEGLANPQALLGAPDPSKPARQPALRTSAPTLSAKQISELASALGAPPTAAERSAASTARSELKNGDRGDRDRGSPVSI</sequence>
<dbReference type="InterPro" id="IPR009550">
    <property type="entry name" value="VirE3"/>
</dbReference>
<feature type="compositionally biased region" description="Basic and acidic residues" evidence="1">
    <location>
        <begin position="327"/>
        <end position="346"/>
    </location>
</feature>
<reference evidence="2 3" key="1">
    <citation type="submission" date="2024-09" db="EMBL/GenBank/DDBJ databases">
        <authorList>
            <person name="Sun Q."/>
            <person name="Mori K."/>
        </authorList>
    </citation>
    <scope>NUCLEOTIDE SEQUENCE [LARGE SCALE GENOMIC DNA]</scope>
    <source>
        <strain evidence="2 3">TBRC 4938</strain>
    </source>
</reference>
<dbReference type="Pfam" id="PF06661">
    <property type="entry name" value="VirE3"/>
    <property type="match status" value="1"/>
</dbReference>
<dbReference type="EMBL" id="JBHMAA010000029">
    <property type="protein sequence ID" value="MFB9951877.1"/>
    <property type="molecule type" value="Genomic_DNA"/>
</dbReference>
<evidence type="ECO:0000313" key="2">
    <source>
        <dbReference type="EMBL" id="MFB9951877.1"/>
    </source>
</evidence>
<accession>A0ABV6APU4</accession>